<keyword evidence="7" id="KW-0812">Transmembrane</keyword>
<proteinExistence type="predicted"/>
<feature type="domain" description="PAC" evidence="21">
    <location>
        <begin position="299"/>
        <end position="351"/>
    </location>
</feature>
<evidence type="ECO:0000256" key="2">
    <source>
        <dbReference type="ARBA" id="ARBA00004651"/>
    </source>
</evidence>
<dbReference type="PROSITE" id="PS50112">
    <property type="entry name" value="PAS"/>
    <property type="match status" value="2"/>
</dbReference>
<keyword evidence="12" id="KW-0902">Two-component regulatory system</keyword>
<evidence type="ECO:0000259" key="20">
    <source>
        <dbReference type="PROSITE" id="PS50112"/>
    </source>
</evidence>
<feature type="domain" description="HPt" evidence="22">
    <location>
        <begin position="1175"/>
        <end position="1268"/>
    </location>
</feature>
<keyword evidence="9" id="KW-0418">Kinase</keyword>
<dbReference type="EC" id="2.7.13.3" evidence="3"/>
<dbReference type="InterPro" id="IPR003661">
    <property type="entry name" value="HisK_dim/P_dom"/>
</dbReference>
<evidence type="ECO:0000256" key="15">
    <source>
        <dbReference type="ARBA" id="ARBA00068150"/>
    </source>
</evidence>
<dbReference type="SUPFAM" id="SSF47384">
    <property type="entry name" value="Homodimeric domain of signal transducing histidine kinase"/>
    <property type="match status" value="1"/>
</dbReference>
<dbReference type="Gene3D" id="3.30.450.40">
    <property type="match status" value="1"/>
</dbReference>
<dbReference type="NCBIfam" id="TIGR00229">
    <property type="entry name" value="sensory_box"/>
    <property type="match status" value="2"/>
</dbReference>
<dbReference type="Gene3D" id="1.20.120.160">
    <property type="entry name" value="HPT domain"/>
    <property type="match status" value="1"/>
</dbReference>
<dbReference type="Gene3D" id="3.40.50.2300">
    <property type="match status" value="2"/>
</dbReference>
<feature type="domain" description="PAC" evidence="21">
    <location>
        <begin position="553"/>
        <end position="605"/>
    </location>
</feature>
<evidence type="ECO:0000259" key="19">
    <source>
        <dbReference type="PROSITE" id="PS50110"/>
    </source>
</evidence>
<dbReference type="InterPro" id="IPR036097">
    <property type="entry name" value="HisK_dim/P_sf"/>
</dbReference>
<dbReference type="InterPro" id="IPR008207">
    <property type="entry name" value="Sig_transdc_His_kin_Hpt_dom"/>
</dbReference>
<comment type="subunit">
    <text evidence="14">At low DSF concentrations, interacts with RpfF.</text>
</comment>
<keyword evidence="6" id="KW-0808">Transferase</keyword>
<dbReference type="Pfam" id="PF00072">
    <property type="entry name" value="Response_reg"/>
    <property type="match status" value="2"/>
</dbReference>
<feature type="modified residue" description="4-aspartylphosphate" evidence="17">
    <location>
        <position position="1066"/>
    </location>
</feature>
<evidence type="ECO:0000256" key="13">
    <source>
        <dbReference type="ARBA" id="ARBA00023136"/>
    </source>
</evidence>
<dbReference type="SMART" id="SM00387">
    <property type="entry name" value="HATPase_c"/>
    <property type="match status" value="1"/>
</dbReference>
<dbReference type="InterPro" id="IPR001789">
    <property type="entry name" value="Sig_transdc_resp-reg_receiver"/>
</dbReference>
<dbReference type="InterPro" id="IPR000014">
    <property type="entry name" value="PAS"/>
</dbReference>
<evidence type="ECO:0000259" key="21">
    <source>
        <dbReference type="PROSITE" id="PS50113"/>
    </source>
</evidence>
<evidence type="ECO:0000256" key="7">
    <source>
        <dbReference type="ARBA" id="ARBA00022692"/>
    </source>
</evidence>
<feature type="domain" description="PAC" evidence="21">
    <location>
        <begin position="423"/>
        <end position="477"/>
    </location>
</feature>
<dbReference type="FunFam" id="3.30.565.10:FF:000010">
    <property type="entry name" value="Sensor histidine kinase RcsC"/>
    <property type="match status" value="1"/>
</dbReference>
<evidence type="ECO:0000259" key="18">
    <source>
        <dbReference type="PROSITE" id="PS50109"/>
    </source>
</evidence>
<evidence type="ECO:0000256" key="8">
    <source>
        <dbReference type="ARBA" id="ARBA00022741"/>
    </source>
</evidence>
<feature type="domain" description="PAS" evidence="20">
    <location>
        <begin position="220"/>
        <end position="291"/>
    </location>
</feature>
<evidence type="ECO:0000256" key="9">
    <source>
        <dbReference type="ARBA" id="ARBA00022777"/>
    </source>
</evidence>
<dbReference type="InterPro" id="IPR005467">
    <property type="entry name" value="His_kinase_dom"/>
</dbReference>
<dbReference type="Proteomes" id="UP000182769">
    <property type="component" value="Unassembled WGS sequence"/>
</dbReference>
<feature type="modified residue" description="Phosphohistidine" evidence="16">
    <location>
        <position position="1214"/>
    </location>
</feature>
<evidence type="ECO:0000256" key="3">
    <source>
        <dbReference type="ARBA" id="ARBA00012438"/>
    </source>
</evidence>
<dbReference type="SUPFAM" id="SSF52172">
    <property type="entry name" value="CheY-like"/>
    <property type="match status" value="2"/>
</dbReference>
<keyword evidence="5 17" id="KW-0597">Phosphoprotein</keyword>
<dbReference type="SMART" id="SM00448">
    <property type="entry name" value="REC"/>
    <property type="match status" value="2"/>
</dbReference>
<keyword evidence="11" id="KW-1133">Transmembrane helix</keyword>
<feature type="domain" description="Histidine kinase" evidence="18">
    <location>
        <begin position="623"/>
        <end position="845"/>
    </location>
</feature>
<evidence type="ECO:0000256" key="10">
    <source>
        <dbReference type="ARBA" id="ARBA00022840"/>
    </source>
</evidence>
<dbReference type="SMART" id="SM00388">
    <property type="entry name" value="HisKA"/>
    <property type="match status" value="1"/>
</dbReference>
<dbReference type="Pfam" id="PF08447">
    <property type="entry name" value="PAS_3"/>
    <property type="match status" value="1"/>
</dbReference>
<evidence type="ECO:0000256" key="12">
    <source>
        <dbReference type="ARBA" id="ARBA00023012"/>
    </source>
</evidence>
<organism evidence="23 24">
    <name type="scientific">Marinomonas fungiae</name>
    <dbReference type="NCBI Taxonomy" id="1137284"/>
    <lineage>
        <taxon>Bacteria</taxon>
        <taxon>Pseudomonadati</taxon>
        <taxon>Pseudomonadota</taxon>
        <taxon>Gammaproteobacteria</taxon>
        <taxon>Oceanospirillales</taxon>
        <taxon>Oceanospirillaceae</taxon>
        <taxon>Marinomonas</taxon>
    </lineage>
</organism>
<dbReference type="Pfam" id="PF13426">
    <property type="entry name" value="PAS_9"/>
    <property type="match status" value="2"/>
</dbReference>
<dbReference type="InterPro" id="IPR003018">
    <property type="entry name" value="GAF"/>
</dbReference>
<accession>A0A0K6IJV8</accession>
<dbReference type="OrthoDB" id="6110612at2"/>
<dbReference type="AlphaFoldDB" id="A0A0K6IJV8"/>
<dbReference type="InterPro" id="IPR000700">
    <property type="entry name" value="PAS-assoc_C"/>
</dbReference>
<dbReference type="CDD" id="cd00130">
    <property type="entry name" value="PAS"/>
    <property type="match status" value="3"/>
</dbReference>
<dbReference type="GO" id="GO:0005886">
    <property type="term" value="C:plasma membrane"/>
    <property type="evidence" value="ECO:0007669"/>
    <property type="project" value="UniProtKB-SubCell"/>
</dbReference>
<dbReference type="EMBL" id="CYHG01000003">
    <property type="protein sequence ID" value="CUB03376.1"/>
    <property type="molecule type" value="Genomic_DNA"/>
</dbReference>
<evidence type="ECO:0000313" key="24">
    <source>
        <dbReference type="Proteomes" id="UP000182769"/>
    </source>
</evidence>
<dbReference type="Pfam" id="PF00512">
    <property type="entry name" value="HisKA"/>
    <property type="match status" value="1"/>
</dbReference>
<dbReference type="Gene3D" id="1.10.287.130">
    <property type="match status" value="1"/>
</dbReference>
<keyword evidence="10" id="KW-0067">ATP-binding</keyword>
<evidence type="ECO:0000256" key="4">
    <source>
        <dbReference type="ARBA" id="ARBA00022475"/>
    </source>
</evidence>
<dbReference type="PANTHER" id="PTHR45339:SF1">
    <property type="entry name" value="HYBRID SIGNAL TRANSDUCTION HISTIDINE KINASE J"/>
    <property type="match status" value="1"/>
</dbReference>
<keyword evidence="4" id="KW-1003">Cell membrane</keyword>
<keyword evidence="24" id="KW-1185">Reference proteome</keyword>
<dbReference type="RefSeq" id="WP_055462335.1">
    <property type="nucleotide sequence ID" value="NZ_CYHG01000003.1"/>
</dbReference>
<dbReference type="InterPro" id="IPR029016">
    <property type="entry name" value="GAF-like_dom_sf"/>
</dbReference>
<dbReference type="FunFam" id="1.10.287.130:FF:000002">
    <property type="entry name" value="Two-component osmosensing histidine kinase"/>
    <property type="match status" value="1"/>
</dbReference>
<gene>
    <name evidence="23" type="ORF">Ga0061065_103227</name>
</gene>
<dbReference type="Gene3D" id="3.30.565.10">
    <property type="entry name" value="Histidine kinase-like ATPase, C-terminal domain"/>
    <property type="match status" value="1"/>
</dbReference>
<evidence type="ECO:0000256" key="1">
    <source>
        <dbReference type="ARBA" id="ARBA00000085"/>
    </source>
</evidence>
<dbReference type="InterPro" id="IPR004358">
    <property type="entry name" value="Sig_transdc_His_kin-like_C"/>
</dbReference>
<feature type="modified residue" description="4-aspartylphosphate" evidence="17">
    <location>
        <position position="918"/>
    </location>
</feature>
<dbReference type="InterPro" id="IPR011006">
    <property type="entry name" value="CheY-like_superfamily"/>
</dbReference>
<dbReference type="Pfam" id="PF02518">
    <property type="entry name" value="HATPase_c"/>
    <property type="match status" value="1"/>
</dbReference>
<evidence type="ECO:0000256" key="16">
    <source>
        <dbReference type="PROSITE-ProRule" id="PRU00110"/>
    </source>
</evidence>
<dbReference type="InterPro" id="IPR013655">
    <property type="entry name" value="PAS_fold_3"/>
</dbReference>
<name>A0A0K6IJV8_9GAMM</name>
<evidence type="ECO:0000256" key="6">
    <source>
        <dbReference type="ARBA" id="ARBA00022679"/>
    </source>
</evidence>
<keyword evidence="13" id="KW-0472">Membrane</keyword>
<dbReference type="InterPro" id="IPR003594">
    <property type="entry name" value="HATPase_dom"/>
</dbReference>
<evidence type="ECO:0000256" key="11">
    <source>
        <dbReference type="ARBA" id="ARBA00022989"/>
    </source>
</evidence>
<dbReference type="PROSITE" id="PS50113">
    <property type="entry name" value="PAC"/>
    <property type="match status" value="3"/>
</dbReference>
<dbReference type="Gene3D" id="2.10.70.100">
    <property type="match status" value="1"/>
</dbReference>
<evidence type="ECO:0000313" key="23">
    <source>
        <dbReference type="EMBL" id="CUB03376.1"/>
    </source>
</evidence>
<dbReference type="SUPFAM" id="SSF47226">
    <property type="entry name" value="Histidine-containing phosphotransfer domain, HPT domain"/>
    <property type="match status" value="1"/>
</dbReference>
<dbReference type="SMART" id="SM00073">
    <property type="entry name" value="HPT"/>
    <property type="match status" value="1"/>
</dbReference>
<dbReference type="InterPro" id="IPR001610">
    <property type="entry name" value="PAC"/>
</dbReference>
<dbReference type="GO" id="GO:0000155">
    <property type="term" value="F:phosphorelay sensor kinase activity"/>
    <property type="evidence" value="ECO:0007669"/>
    <property type="project" value="InterPro"/>
</dbReference>
<dbReference type="STRING" id="1137284.GCA_001418205_01226"/>
<dbReference type="PROSITE" id="PS50894">
    <property type="entry name" value="HPT"/>
    <property type="match status" value="1"/>
</dbReference>
<feature type="domain" description="Response regulatory" evidence="19">
    <location>
        <begin position="1017"/>
        <end position="1134"/>
    </location>
</feature>
<dbReference type="CDD" id="cd00082">
    <property type="entry name" value="HisKA"/>
    <property type="match status" value="1"/>
</dbReference>
<comment type="catalytic activity">
    <reaction evidence="1">
        <text>ATP + protein L-histidine = ADP + protein N-phospho-L-histidine.</text>
        <dbReference type="EC" id="2.7.13.3"/>
    </reaction>
</comment>
<dbReference type="InterPro" id="IPR036890">
    <property type="entry name" value="HATPase_C_sf"/>
</dbReference>
<sequence length="1272" mass="141381">MAGEQVDAHFPAVFKGRNGIFNQQYIACSFIPKRKHGIVEGVYVCVRDQTPLKRITTALQKFHDITSNSHISLHDKINRVLSLGCEILNLPMGVVSNIEGDRYEVLYCHCEENAFKPGDVFDLNTCYCYHTLKRGQVTGYYHAGASDISTHPCYLMHKIESYLGVAIYQNDKVFGTINFFGHEIRSADFNEDEYELVKLFGQWLESELTKQANKKAILEAEQHYRLIIESVRDGIVGADHDGNIIFVNKAAASLVAYEPHDLIGKSVTCLLRSERNNEAEQSHYENLLLHAVCRQYKIASTDAKFARADGSCFPVQFSCTPLVEGQENGLSCVITFQDITDQKETENALQEQMEMFKSLFMDAPEAIVVVDEHRLIRMVNPIALQMFGYSESQLIGKSPRFLYADTDSFDQVGLAFLQEKHPEREEYRMVYRCADGSEIITDNVRSKITNENGELGGFIIHARDISSRLEIEANIAKTQRRLSIATESARIGVWEMDLQTQELVWDQRMFELYQMDYVSDSLDYSVWSSFVHPDDKERVLATVASAIRLQTDLDVDFRIVLRNGAERHIKACARTALDTDGNSLYLFGTNMDISERYETELVLKHAREEAIKASQAKSNFLATMSHEIRTPLNGVLGMTEILSNSDLTKEQRNQLKIIQSSGESLLELINEILDFSKIEAGHLSLEIIDFDLEGLVYDLSRLLVHKAESKKVDLLVEYGLSEFSAVQGDAYRIRQILLNLVGNAIKFTEVGQVIIRVTGAVSKTGNNLDITISVIDSGVGISEEAQRRLFQVFMQADNSTTRKFGGTGLGLAITKQLVDLMGGEISLESTVGKGSAFHVSLSLGIAEKPSKRLLAGPQQAEFSKVLVVDDNATNLAILQNQLELCQLKAEFFQSPHQAFASVIDAAKQNDPYDLLILDYLMPDLDGLAFSKGVHDLVAESLLPKVLLISSAGALSSRELKDSGVSKCINKPASVHELKRGIDSLRGLEASCHYVASDAKTDEQSEFNSKQLHLNAAKILVVEDMKANLAVVKGMLSHYDVQVEVAENGLAAIEKWQQFKPDLILMDLHMPIMDGITAIKQIRSLEQSGERIPIIALTADVQPERIEEVKRIGGDGYLSKPFKGAELVRTISAWLTCGEKKEANGSDVMNSLEREESNILEDALDESVLKSLEEILGDQVQEIVVAFLQDADGVMSALDAADASNDIDAMYRPAHSLKSVSANVGAMALSAKAAELESEAKAGVVDQPHVKIEAIKEEFARVKTHLKRIGRLP</sequence>
<dbReference type="CDD" id="cd16922">
    <property type="entry name" value="HATPase_EvgS-ArcB-TorS-like"/>
    <property type="match status" value="1"/>
</dbReference>
<evidence type="ECO:0000256" key="5">
    <source>
        <dbReference type="ARBA" id="ARBA00022553"/>
    </source>
</evidence>
<dbReference type="CDD" id="cd17546">
    <property type="entry name" value="REC_hyHK_CKI1_RcsC-like"/>
    <property type="match status" value="1"/>
</dbReference>
<evidence type="ECO:0000256" key="17">
    <source>
        <dbReference type="PROSITE-ProRule" id="PRU00169"/>
    </source>
</evidence>
<dbReference type="GO" id="GO:0005524">
    <property type="term" value="F:ATP binding"/>
    <property type="evidence" value="ECO:0007669"/>
    <property type="project" value="UniProtKB-KW"/>
</dbReference>
<dbReference type="PRINTS" id="PR00344">
    <property type="entry name" value="BCTRLSENSOR"/>
</dbReference>
<dbReference type="Pfam" id="PF01590">
    <property type="entry name" value="GAF"/>
    <property type="match status" value="1"/>
</dbReference>
<dbReference type="SUPFAM" id="SSF55785">
    <property type="entry name" value="PYP-like sensor domain (PAS domain)"/>
    <property type="match status" value="3"/>
</dbReference>
<dbReference type="PROSITE" id="PS50110">
    <property type="entry name" value="RESPONSE_REGULATORY"/>
    <property type="match status" value="2"/>
</dbReference>
<evidence type="ECO:0000256" key="14">
    <source>
        <dbReference type="ARBA" id="ARBA00064003"/>
    </source>
</evidence>
<evidence type="ECO:0000259" key="22">
    <source>
        <dbReference type="PROSITE" id="PS50894"/>
    </source>
</evidence>
<dbReference type="PANTHER" id="PTHR45339">
    <property type="entry name" value="HYBRID SIGNAL TRANSDUCTION HISTIDINE KINASE J"/>
    <property type="match status" value="1"/>
</dbReference>
<keyword evidence="8" id="KW-0547">Nucleotide-binding</keyword>
<dbReference type="Gene3D" id="3.30.450.20">
    <property type="entry name" value="PAS domain"/>
    <property type="match status" value="3"/>
</dbReference>
<reference evidence="24" key="1">
    <citation type="submission" date="2015-08" db="EMBL/GenBank/DDBJ databases">
        <authorList>
            <person name="Varghese N."/>
        </authorList>
    </citation>
    <scope>NUCLEOTIDE SEQUENCE [LARGE SCALE GENOMIC DNA]</scope>
    <source>
        <strain evidence="24">JCM 18476</strain>
    </source>
</reference>
<comment type="subcellular location">
    <subcellularLocation>
        <location evidence="2">Cell membrane</location>
        <topology evidence="2">Multi-pass membrane protein</topology>
    </subcellularLocation>
</comment>
<feature type="domain" description="Response regulatory" evidence="19">
    <location>
        <begin position="864"/>
        <end position="985"/>
    </location>
</feature>
<dbReference type="InterPro" id="IPR035965">
    <property type="entry name" value="PAS-like_dom_sf"/>
</dbReference>
<feature type="domain" description="PAS" evidence="20">
    <location>
        <begin position="352"/>
        <end position="398"/>
    </location>
</feature>
<dbReference type="SMART" id="SM00091">
    <property type="entry name" value="PAS"/>
    <property type="match status" value="3"/>
</dbReference>
<dbReference type="SMART" id="SM00086">
    <property type="entry name" value="PAC"/>
    <property type="match status" value="3"/>
</dbReference>
<dbReference type="SUPFAM" id="SSF55781">
    <property type="entry name" value="GAF domain-like"/>
    <property type="match status" value="1"/>
</dbReference>
<dbReference type="Pfam" id="PF01627">
    <property type="entry name" value="Hpt"/>
    <property type="match status" value="1"/>
</dbReference>
<dbReference type="InterPro" id="IPR036641">
    <property type="entry name" value="HPT_dom_sf"/>
</dbReference>
<dbReference type="PROSITE" id="PS50109">
    <property type="entry name" value="HIS_KIN"/>
    <property type="match status" value="1"/>
</dbReference>
<protein>
    <recommendedName>
        <fullName evidence="15">Sensory/regulatory protein RpfC</fullName>
        <ecNumber evidence="3">2.7.13.3</ecNumber>
    </recommendedName>
</protein>
<dbReference type="SUPFAM" id="SSF55874">
    <property type="entry name" value="ATPase domain of HSP90 chaperone/DNA topoisomerase II/histidine kinase"/>
    <property type="match status" value="1"/>
</dbReference>